<gene>
    <name evidence="5" type="ORF">OBRU01_04758</name>
</gene>
<dbReference type="InterPro" id="IPR007588">
    <property type="entry name" value="Znf_FLYWCH"/>
</dbReference>
<dbReference type="EMBL" id="JTDY01000469">
    <property type="protein sequence ID" value="KOB77041.1"/>
    <property type="molecule type" value="Genomic_DNA"/>
</dbReference>
<organism evidence="5 6">
    <name type="scientific">Operophtera brumata</name>
    <name type="common">Winter moth</name>
    <name type="synonym">Phalaena brumata</name>
    <dbReference type="NCBI Taxonomy" id="104452"/>
    <lineage>
        <taxon>Eukaryota</taxon>
        <taxon>Metazoa</taxon>
        <taxon>Ecdysozoa</taxon>
        <taxon>Arthropoda</taxon>
        <taxon>Hexapoda</taxon>
        <taxon>Insecta</taxon>
        <taxon>Pterygota</taxon>
        <taxon>Neoptera</taxon>
        <taxon>Endopterygota</taxon>
        <taxon>Lepidoptera</taxon>
        <taxon>Glossata</taxon>
        <taxon>Ditrysia</taxon>
        <taxon>Geometroidea</taxon>
        <taxon>Geometridae</taxon>
        <taxon>Larentiinae</taxon>
        <taxon>Operophtera</taxon>
    </lineage>
</organism>
<reference evidence="5 6" key="1">
    <citation type="journal article" date="2015" name="Genome Biol. Evol.">
        <title>The genome of winter moth (Operophtera brumata) provides a genomic perspective on sexual dimorphism and phenology.</title>
        <authorList>
            <person name="Derks M.F."/>
            <person name="Smit S."/>
            <person name="Salis L."/>
            <person name="Schijlen E."/>
            <person name="Bossers A."/>
            <person name="Mateman C."/>
            <person name="Pijl A.S."/>
            <person name="de Ridder D."/>
            <person name="Groenen M.A."/>
            <person name="Visser M.E."/>
            <person name="Megens H.J."/>
        </authorList>
    </citation>
    <scope>NUCLEOTIDE SEQUENCE [LARGE SCALE GENOMIC DNA]</scope>
    <source>
        <strain evidence="5">WM2013NL</strain>
        <tissue evidence="5">Head and thorax</tissue>
    </source>
</reference>
<evidence type="ECO:0000313" key="5">
    <source>
        <dbReference type="EMBL" id="KOB77041.1"/>
    </source>
</evidence>
<evidence type="ECO:0000256" key="1">
    <source>
        <dbReference type="ARBA" id="ARBA00022723"/>
    </source>
</evidence>
<dbReference type="Gene3D" id="2.20.25.240">
    <property type="match status" value="1"/>
</dbReference>
<protein>
    <submittedName>
        <fullName evidence="5">Mod(Mdg4)-v26</fullName>
    </submittedName>
</protein>
<dbReference type="GO" id="GO:0008270">
    <property type="term" value="F:zinc ion binding"/>
    <property type="evidence" value="ECO:0007669"/>
    <property type="project" value="UniProtKB-KW"/>
</dbReference>
<name>A0A0L7LP93_OPEBR</name>
<keyword evidence="3" id="KW-0862">Zinc</keyword>
<evidence type="ECO:0000313" key="6">
    <source>
        <dbReference type="Proteomes" id="UP000037510"/>
    </source>
</evidence>
<keyword evidence="2" id="KW-0863">Zinc-finger</keyword>
<dbReference type="AlphaFoldDB" id="A0A0L7LP93"/>
<dbReference type="Proteomes" id="UP000037510">
    <property type="component" value="Unassembled WGS sequence"/>
</dbReference>
<dbReference type="Pfam" id="PF04500">
    <property type="entry name" value="FLYWCH"/>
    <property type="match status" value="1"/>
</dbReference>
<proteinExistence type="predicted"/>
<keyword evidence="1" id="KW-0479">Metal-binding</keyword>
<sequence length="92" mass="10290">MYQFSASPVLLKPDKKGSKGKYVLLYQGYTYRKCAKTKKGNSWKCTSSKTDDCKAIVVTDESLNVILTKKSHSHGRNAVGDKPKHVYFSADL</sequence>
<evidence type="ECO:0000259" key="4">
    <source>
        <dbReference type="Pfam" id="PF04500"/>
    </source>
</evidence>
<evidence type="ECO:0000256" key="2">
    <source>
        <dbReference type="ARBA" id="ARBA00022771"/>
    </source>
</evidence>
<keyword evidence="6" id="KW-1185">Reference proteome</keyword>
<accession>A0A0L7LP93</accession>
<feature type="domain" description="FLYWCH-type" evidence="4">
    <location>
        <begin position="16"/>
        <end position="74"/>
    </location>
</feature>
<comment type="caution">
    <text evidence="5">The sequence shown here is derived from an EMBL/GenBank/DDBJ whole genome shotgun (WGS) entry which is preliminary data.</text>
</comment>
<evidence type="ECO:0000256" key="3">
    <source>
        <dbReference type="ARBA" id="ARBA00022833"/>
    </source>
</evidence>